<gene>
    <name evidence="3" type="ORF">ACFQ1T_10630</name>
</gene>
<dbReference type="InterPro" id="IPR013424">
    <property type="entry name" value="Ice-binding_C"/>
</dbReference>
<feature type="chain" id="PRO_5045732693" evidence="1">
    <location>
        <begin position="24"/>
        <end position="151"/>
    </location>
</feature>
<reference evidence="4" key="1">
    <citation type="journal article" date="2019" name="Int. J. Syst. Evol. Microbiol.">
        <title>The Global Catalogue of Microorganisms (GCM) 10K type strain sequencing project: providing services to taxonomists for standard genome sequencing and annotation.</title>
        <authorList>
            <consortium name="The Broad Institute Genomics Platform"/>
            <consortium name="The Broad Institute Genome Sequencing Center for Infectious Disease"/>
            <person name="Wu L."/>
            <person name="Ma J."/>
        </authorList>
    </citation>
    <scope>NUCLEOTIDE SEQUENCE [LARGE SCALE GENOMIC DNA]</scope>
    <source>
        <strain evidence="4">CCUG 59685</strain>
    </source>
</reference>
<dbReference type="NCBIfam" id="NF038126">
    <property type="entry name" value="PEP_CTERM_FxDxF"/>
    <property type="match status" value="1"/>
</dbReference>
<feature type="domain" description="Ice-binding protein C-terminal" evidence="2">
    <location>
        <begin position="125"/>
        <end position="149"/>
    </location>
</feature>
<accession>A0ABW3GJ24</accession>
<dbReference type="RefSeq" id="WP_379076376.1">
    <property type="nucleotide sequence ID" value="NZ_JBHTJW010000002.1"/>
</dbReference>
<keyword evidence="1" id="KW-0732">Signal</keyword>
<evidence type="ECO:0000256" key="1">
    <source>
        <dbReference type="SAM" id="SignalP"/>
    </source>
</evidence>
<proteinExistence type="predicted"/>
<dbReference type="NCBIfam" id="TIGR02595">
    <property type="entry name" value="PEP_CTERM"/>
    <property type="match status" value="1"/>
</dbReference>
<evidence type="ECO:0000313" key="4">
    <source>
        <dbReference type="Proteomes" id="UP001597106"/>
    </source>
</evidence>
<sequence length="151" mass="15485">MRQLFKNSIIGLAFLGMSTGAFAATYSFNQTKGIAIPAINETGSFVLSGYAMSSSATVLDIKNAAGDVVLSLNKNTATNQFALGYTSFIAGSYTLSFNSAVLDAKGSFSSALGSISGQTAIGASPVPEPESNALMLMGLGVLGLIVRRKLA</sequence>
<keyword evidence="4" id="KW-1185">Reference proteome</keyword>
<evidence type="ECO:0000313" key="3">
    <source>
        <dbReference type="EMBL" id="MFD0930229.1"/>
    </source>
</evidence>
<dbReference type="EMBL" id="JBHTJW010000002">
    <property type="protein sequence ID" value="MFD0930229.1"/>
    <property type="molecule type" value="Genomic_DNA"/>
</dbReference>
<evidence type="ECO:0000259" key="2">
    <source>
        <dbReference type="Pfam" id="PF07589"/>
    </source>
</evidence>
<organism evidence="3 4">
    <name type="scientific">Methylophilus glucosoxydans</name>
    <dbReference type="NCBI Taxonomy" id="752553"/>
    <lineage>
        <taxon>Bacteria</taxon>
        <taxon>Pseudomonadati</taxon>
        <taxon>Pseudomonadota</taxon>
        <taxon>Betaproteobacteria</taxon>
        <taxon>Nitrosomonadales</taxon>
        <taxon>Methylophilaceae</taxon>
        <taxon>Methylophilus</taxon>
    </lineage>
</organism>
<comment type="caution">
    <text evidence="3">The sequence shown here is derived from an EMBL/GenBank/DDBJ whole genome shotgun (WGS) entry which is preliminary data.</text>
</comment>
<name>A0ABW3GJ24_9PROT</name>
<protein>
    <submittedName>
        <fullName evidence="3">FxDxF family PEP-CTERM protein</fullName>
    </submittedName>
</protein>
<dbReference type="Proteomes" id="UP001597106">
    <property type="component" value="Unassembled WGS sequence"/>
</dbReference>
<dbReference type="Pfam" id="PF07589">
    <property type="entry name" value="PEP-CTERM"/>
    <property type="match status" value="1"/>
</dbReference>
<feature type="signal peptide" evidence="1">
    <location>
        <begin position="1"/>
        <end position="23"/>
    </location>
</feature>